<proteinExistence type="predicted"/>
<keyword evidence="4" id="KW-0449">Lipoprotein</keyword>
<dbReference type="Gene3D" id="2.50.20.10">
    <property type="entry name" value="Lipoprotein localisation LolA/LolB/LppX"/>
    <property type="match status" value="1"/>
</dbReference>
<reference evidence="4 5" key="1">
    <citation type="submission" date="2024-03" db="EMBL/GenBank/DDBJ databases">
        <title>High-quality draft genome sequencing of Tistrella sp. BH-R2-4.</title>
        <authorList>
            <person name="Dong C."/>
        </authorList>
    </citation>
    <scope>NUCLEOTIDE SEQUENCE [LARGE SCALE GENOMIC DNA]</scope>
    <source>
        <strain evidence="4 5">BH-R2-4</strain>
    </source>
</reference>
<dbReference type="EMBL" id="JBBKTW010000002">
    <property type="protein sequence ID" value="MEN2987658.1"/>
    <property type="molecule type" value="Genomic_DNA"/>
</dbReference>
<evidence type="ECO:0000313" key="5">
    <source>
        <dbReference type="Proteomes" id="UP001413721"/>
    </source>
</evidence>
<evidence type="ECO:0000256" key="1">
    <source>
        <dbReference type="ARBA" id="ARBA00022729"/>
    </source>
</evidence>
<dbReference type="PANTHER" id="PTHR35869:SF1">
    <property type="entry name" value="OUTER-MEMBRANE LIPOPROTEIN CARRIER PROTEIN"/>
    <property type="match status" value="1"/>
</dbReference>
<dbReference type="Pfam" id="PF03548">
    <property type="entry name" value="LolA"/>
    <property type="match status" value="1"/>
</dbReference>
<evidence type="ECO:0000256" key="2">
    <source>
        <dbReference type="SAM" id="MobiDB-lite"/>
    </source>
</evidence>
<dbReference type="InterPro" id="IPR029046">
    <property type="entry name" value="LolA/LolB/LppX"/>
</dbReference>
<dbReference type="SUPFAM" id="SSF89392">
    <property type="entry name" value="Prokaryotic lipoproteins and lipoprotein localization factors"/>
    <property type="match status" value="1"/>
</dbReference>
<dbReference type="PANTHER" id="PTHR35869">
    <property type="entry name" value="OUTER-MEMBRANE LIPOPROTEIN CARRIER PROTEIN"/>
    <property type="match status" value="1"/>
</dbReference>
<feature type="region of interest" description="Disordered" evidence="2">
    <location>
        <begin position="34"/>
        <end position="54"/>
    </location>
</feature>
<name>A0ABU9YFT0_9PROT</name>
<dbReference type="InterPro" id="IPR004564">
    <property type="entry name" value="OM_lipoprot_carrier_LolA-like"/>
</dbReference>
<evidence type="ECO:0000313" key="4">
    <source>
        <dbReference type="EMBL" id="MEN2987658.1"/>
    </source>
</evidence>
<dbReference type="Proteomes" id="UP001413721">
    <property type="component" value="Unassembled WGS sequence"/>
</dbReference>
<dbReference type="RefSeq" id="WP_345932399.1">
    <property type="nucleotide sequence ID" value="NZ_JBBKTV010000003.1"/>
</dbReference>
<organism evidence="4 5">
    <name type="scientific">Tistrella arctica</name>
    <dbReference type="NCBI Taxonomy" id="3133430"/>
    <lineage>
        <taxon>Bacteria</taxon>
        <taxon>Pseudomonadati</taxon>
        <taxon>Pseudomonadota</taxon>
        <taxon>Alphaproteobacteria</taxon>
        <taxon>Geminicoccales</taxon>
        <taxon>Geminicoccaceae</taxon>
        <taxon>Tistrella</taxon>
    </lineage>
</organism>
<comment type="caution">
    <text evidence="4">The sequence shown here is derived from an EMBL/GenBank/DDBJ whole genome shotgun (WGS) entry which is preliminary data.</text>
</comment>
<feature type="chain" id="PRO_5045413580" evidence="3">
    <location>
        <begin position="32"/>
        <end position="229"/>
    </location>
</feature>
<protein>
    <submittedName>
        <fullName evidence="4">Outer membrane lipoprotein carrier protein LolA</fullName>
    </submittedName>
</protein>
<gene>
    <name evidence="4" type="ORF">WG926_05040</name>
</gene>
<accession>A0ABU9YFT0</accession>
<evidence type="ECO:0000256" key="3">
    <source>
        <dbReference type="SAM" id="SignalP"/>
    </source>
</evidence>
<feature type="signal peptide" evidence="3">
    <location>
        <begin position="1"/>
        <end position="31"/>
    </location>
</feature>
<dbReference type="CDD" id="cd16325">
    <property type="entry name" value="LolA"/>
    <property type="match status" value="1"/>
</dbReference>
<sequence length="229" mass="25034">MATSPMAARVASRLAVLVIAAAAAAIQPAAAQQKPAAAAAAKAPPPPAAASEARRDIEQAERYLNSFRRLQSHFVQVAPDGATSEGTFYLSRPGRLRVEYDPPVDQLIVANGSQLIHYDRKLDQPSYIPLSQTPAGLLTRETFDFEDPLLEFGGYERDAGAFSITVRDAKNPDLGSLSLIFTDNPVALRQWVVTDPQRGVTRVTLSDVRLDPTLNRDLFVFNRFDRSTK</sequence>
<keyword evidence="5" id="KW-1185">Reference proteome</keyword>
<keyword evidence="1 3" id="KW-0732">Signal</keyword>